<dbReference type="PROSITE" id="PS00166">
    <property type="entry name" value="ENOYL_COA_HYDRATASE"/>
    <property type="match status" value="1"/>
</dbReference>
<dbReference type="GeneID" id="25902580"/>
<comment type="subcellular location">
    <subcellularLocation>
        <location evidence="1">Mitochondrion matrix</location>
    </subcellularLocation>
</comment>
<dbReference type="CDD" id="cd06558">
    <property type="entry name" value="crotonase-like"/>
    <property type="match status" value="1"/>
</dbReference>
<evidence type="ECO:0000256" key="7">
    <source>
        <dbReference type="ARBA" id="ARBA00022990"/>
    </source>
</evidence>
<keyword evidence="5" id="KW-0276">Fatty acid metabolism</keyword>
<comment type="subunit">
    <text evidence="4">Homotrimer.</text>
</comment>
<reference evidence="19 20" key="1">
    <citation type="submission" date="2011-02" db="EMBL/GenBank/DDBJ databases">
        <title>The Genome Sequence of Sphaeroforma arctica JP610.</title>
        <authorList>
            <consortium name="The Broad Institute Genome Sequencing Platform"/>
            <person name="Russ C."/>
            <person name="Cuomo C."/>
            <person name="Young S.K."/>
            <person name="Zeng Q."/>
            <person name="Gargeya S."/>
            <person name="Alvarado L."/>
            <person name="Berlin A."/>
            <person name="Chapman S.B."/>
            <person name="Chen Z."/>
            <person name="Freedman E."/>
            <person name="Gellesch M."/>
            <person name="Goldberg J."/>
            <person name="Griggs A."/>
            <person name="Gujja S."/>
            <person name="Heilman E."/>
            <person name="Heiman D."/>
            <person name="Howarth C."/>
            <person name="Mehta T."/>
            <person name="Neiman D."/>
            <person name="Pearson M."/>
            <person name="Roberts A."/>
            <person name="Saif S."/>
            <person name="Shea T."/>
            <person name="Shenoy N."/>
            <person name="Sisk P."/>
            <person name="Stolte C."/>
            <person name="Sykes S."/>
            <person name="White J."/>
            <person name="Yandava C."/>
            <person name="Burger G."/>
            <person name="Gray M.W."/>
            <person name="Holland P.W.H."/>
            <person name="King N."/>
            <person name="Lang F.B.F."/>
            <person name="Roger A.J."/>
            <person name="Ruiz-Trillo I."/>
            <person name="Haas B."/>
            <person name="Nusbaum C."/>
            <person name="Birren B."/>
        </authorList>
    </citation>
    <scope>NUCLEOTIDE SEQUENCE [LARGE SCALE GENOMIC DNA]</scope>
    <source>
        <strain evidence="19 20">JP610</strain>
    </source>
</reference>
<keyword evidence="6" id="KW-0809">Transit peptide</keyword>
<organism evidence="19 20">
    <name type="scientific">Sphaeroforma arctica JP610</name>
    <dbReference type="NCBI Taxonomy" id="667725"/>
    <lineage>
        <taxon>Eukaryota</taxon>
        <taxon>Ichthyosporea</taxon>
        <taxon>Ichthyophonida</taxon>
        <taxon>Sphaeroforma</taxon>
    </lineage>
</organism>
<accession>A0A0L0G9R6</accession>
<dbReference type="EMBL" id="KQ241685">
    <property type="protein sequence ID" value="KNC85772.1"/>
    <property type="molecule type" value="Genomic_DNA"/>
</dbReference>
<comment type="catalytic activity">
    <reaction evidence="12">
        <text>(2E)-tetradecenoyl-CoA = (3Z)-tetradecenoyl-CoA</text>
        <dbReference type="Rhea" id="RHEA:29847"/>
        <dbReference type="ChEBI" id="CHEBI:61405"/>
        <dbReference type="ChEBI" id="CHEBI:61968"/>
    </reaction>
    <physiologicalReaction direction="right-to-left" evidence="12">
        <dbReference type="Rhea" id="RHEA:29849"/>
    </physiologicalReaction>
</comment>
<dbReference type="PANTHER" id="PTHR11941:SF45">
    <property type="entry name" value="ENOYL-COA DELTA ISOMERASE 1, MITOCHONDRIAL"/>
    <property type="match status" value="1"/>
</dbReference>
<dbReference type="Gene3D" id="3.90.226.10">
    <property type="entry name" value="2-enoyl-CoA Hydratase, Chain A, domain 1"/>
    <property type="match status" value="1"/>
</dbReference>
<dbReference type="Proteomes" id="UP000054560">
    <property type="component" value="Unassembled WGS sequence"/>
</dbReference>
<gene>
    <name evidence="19" type="ORF">SARC_02076</name>
</gene>
<dbReference type="RefSeq" id="XP_014159674.1">
    <property type="nucleotide sequence ID" value="XM_014304199.1"/>
</dbReference>
<name>A0A0L0G9R6_9EUKA</name>
<keyword evidence="9" id="KW-0496">Mitochondrion</keyword>
<dbReference type="GO" id="GO:0004165">
    <property type="term" value="F:delta(3)-delta(2)-enoyl-CoA isomerase activity"/>
    <property type="evidence" value="ECO:0007669"/>
    <property type="project" value="UniProtKB-EC"/>
</dbReference>
<sequence length="295" mass="32457">MQAVLQRATLSRHGYALRCAYTTRAAAATGASHALPLFDNVKLERSGKGTTVLTMCRGPVNSLNMELLQDIDNAIKAAEKDSETKALVITSHSPKVFCAGIDLSEMYRPNPERLPKFWKSLQQMWLTLYGTRLPVIAAITGSAPAGGCLIAMGADYRIMSEGKTTIGLNEAEIGITLPDFFLQPMISLVGPRQTELLTTLGILLDTKEALKIGLIDEVVANDQVLPRALEQSVAFGDVIDSARADTKLQIRKPILDRHRNTLDEDIQKFLKAVNSETTQQMFDNYLAKLQARKKK</sequence>
<evidence type="ECO:0000256" key="18">
    <source>
        <dbReference type="RuleBase" id="RU003707"/>
    </source>
</evidence>
<comment type="catalytic activity">
    <reaction evidence="11">
        <text>(3Z)-decenoyl-CoA = (2E)-decenoyl-CoA</text>
        <dbReference type="Rhea" id="RHEA:77195"/>
        <dbReference type="ChEBI" id="CHEBI:61406"/>
        <dbReference type="ChEBI" id="CHEBI:195601"/>
    </reaction>
    <physiologicalReaction direction="left-to-right" evidence="11">
        <dbReference type="Rhea" id="RHEA:77196"/>
    </physiologicalReaction>
</comment>
<evidence type="ECO:0000256" key="5">
    <source>
        <dbReference type="ARBA" id="ARBA00022832"/>
    </source>
</evidence>
<dbReference type="SUPFAM" id="SSF52096">
    <property type="entry name" value="ClpP/crotonase"/>
    <property type="match status" value="1"/>
</dbReference>
<proteinExistence type="inferred from homology"/>
<dbReference type="OrthoDB" id="1696280at2759"/>
<evidence type="ECO:0000256" key="14">
    <source>
        <dbReference type="ARBA" id="ARBA00052542"/>
    </source>
</evidence>
<evidence type="ECO:0000313" key="20">
    <source>
        <dbReference type="Proteomes" id="UP000054560"/>
    </source>
</evidence>
<dbReference type="eggNOG" id="KOG1683">
    <property type="taxonomic scope" value="Eukaryota"/>
</dbReference>
<keyword evidence="20" id="KW-1185">Reference proteome</keyword>
<comment type="function">
    <text evidence="15">Key enzyme of fatty acid beta-oxidation. Able to isomerize both 3-cis (3Z) and 3-trans (3E) double bonds into the 2-trans (2E) form in a range of enoyl-CoA species, with a preference for (3Z)-enoyl-CoAs over (3E)-enoyl-CoAs. The catalytic efficiency of this enzyme is not affected by the fatty acyl chain length.</text>
</comment>
<evidence type="ECO:0000256" key="15">
    <source>
        <dbReference type="ARBA" id="ARBA00056147"/>
    </source>
</evidence>
<dbReference type="FunFam" id="3.90.226.10:FF:000034">
    <property type="entry name" value="Enoyl-CoA delta isomerase 1"/>
    <property type="match status" value="1"/>
</dbReference>
<dbReference type="STRING" id="667725.A0A0L0G9R6"/>
<evidence type="ECO:0000256" key="16">
    <source>
        <dbReference type="ARBA" id="ARBA00068317"/>
    </source>
</evidence>
<evidence type="ECO:0000256" key="10">
    <source>
        <dbReference type="ARBA" id="ARBA00023235"/>
    </source>
</evidence>
<keyword evidence="8" id="KW-0443">Lipid metabolism</keyword>
<comment type="similarity">
    <text evidence="3 18">Belongs to the enoyl-CoA hydratase/isomerase family.</text>
</comment>
<evidence type="ECO:0000256" key="13">
    <source>
        <dbReference type="ARBA" id="ARBA00052376"/>
    </source>
</evidence>
<evidence type="ECO:0000256" key="11">
    <source>
        <dbReference type="ARBA" id="ARBA00050938"/>
    </source>
</evidence>
<evidence type="ECO:0000256" key="17">
    <source>
        <dbReference type="ARBA" id="ARBA00083575"/>
    </source>
</evidence>
<keyword evidence="7" id="KW-0007">Acetylation</keyword>
<dbReference type="InterPro" id="IPR001753">
    <property type="entry name" value="Enoyl-CoA_hydra/iso"/>
</dbReference>
<evidence type="ECO:0000256" key="2">
    <source>
        <dbReference type="ARBA" id="ARBA00005005"/>
    </source>
</evidence>
<comment type="catalytic activity">
    <reaction evidence="14">
        <text>(3Z)-octenoyl-CoA = (2E)-octenoyl-CoA</text>
        <dbReference type="Rhea" id="RHEA:46044"/>
        <dbReference type="ChEBI" id="CHEBI:62242"/>
        <dbReference type="ChEBI" id="CHEBI:85640"/>
    </reaction>
    <physiologicalReaction direction="left-to-right" evidence="14">
        <dbReference type="Rhea" id="RHEA:46045"/>
    </physiologicalReaction>
</comment>
<evidence type="ECO:0000256" key="12">
    <source>
        <dbReference type="ARBA" id="ARBA00051293"/>
    </source>
</evidence>
<dbReference type="Gene3D" id="6.10.250.170">
    <property type="match status" value="1"/>
</dbReference>
<dbReference type="InterPro" id="IPR029045">
    <property type="entry name" value="ClpP/crotonase-like_dom_sf"/>
</dbReference>
<dbReference type="GO" id="GO:0006635">
    <property type="term" value="P:fatty acid beta-oxidation"/>
    <property type="evidence" value="ECO:0007669"/>
    <property type="project" value="TreeGrafter"/>
</dbReference>
<dbReference type="PANTHER" id="PTHR11941">
    <property type="entry name" value="ENOYL-COA HYDRATASE-RELATED"/>
    <property type="match status" value="1"/>
</dbReference>
<evidence type="ECO:0000256" key="3">
    <source>
        <dbReference type="ARBA" id="ARBA00005254"/>
    </source>
</evidence>
<protein>
    <recommendedName>
        <fullName evidence="16">Enoyl-CoA delta isomerase 1, mitochondrial</fullName>
    </recommendedName>
    <alternativeName>
        <fullName evidence="17">3,2-trans-enoyl-CoA isomerase</fullName>
    </alternativeName>
</protein>
<evidence type="ECO:0000256" key="6">
    <source>
        <dbReference type="ARBA" id="ARBA00022946"/>
    </source>
</evidence>
<comment type="catalytic activity">
    <reaction evidence="13">
        <text>(3Z)-dodecenoyl-CoA = (2E)-dodecenoyl-CoA</text>
        <dbReference type="Rhea" id="RHEA:23716"/>
        <dbReference type="ChEBI" id="CHEBI:57330"/>
        <dbReference type="ChEBI" id="CHEBI:58543"/>
        <dbReference type="EC" id="5.3.3.8"/>
    </reaction>
    <physiologicalReaction direction="left-to-right" evidence="13">
        <dbReference type="Rhea" id="RHEA:23717"/>
    </physiologicalReaction>
</comment>
<dbReference type="AlphaFoldDB" id="A0A0L0G9R6"/>
<dbReference type="GO" id="GO:0005759">
    <property type="term" value="C:mitochondrial matrix"/>
    <property type="evidence" value="ECO:0007669"/>
    <property type="project" value="UniProtKB-SubCell"/>
</dbReference>
<evidence type="ECO:0000256" key="9">
    <source>
        <dbReference type="ARBA" id="ARBA00023128"/>
    </source>
</evidence>
<dbReference type="InterPro" id="IPR018376">
    <property type="entry name" value="Enoyl-CoA_hyd/isom_CS"/>
</dbReference>
<comment type="pathway">
    <text evidence="2">Lipid metabolism; fatty acid beta-oxidation.</text>
</comment>
<keyword evidence="10" id="KW-0413">Isomerase</keyword>
<dbReference type="Pfam" id="PF00378">
    <property type="entry name" value="ECH_1"/>
    <property type="match status" value="1"/>
</dbReference>
<evidence type="ECO:0000256" key="8">
    <source>
        <dbReference type="ARBA" id="ARBA00023098"/>
    </source>
</evidence>
<evidence type="ECO:0000256" key="4">
    <source>
        <dbReference type="ARBA" id="ARBA00011233"/>
    </source>
</evidence>
<evidence type="ECO:0000313" key="19">
    <source>
        <dbReference type="EMBL" id="KNC85772.1"/>
    </source>
</evidence>
<evidence type="ECO:0000256" key="1">
    <source>
        <dbReference type="ARBA" id="ARBA00004305"/>
    </source>
</evidence>